<name>A0A1S6KV65_9CAUD</name>
<keyword evidence="2" id="KW-1185">Reference proteome</keyword>
<accession>A0A1S6KV65</accession>
<dbReference type="EMBL" id="KY363465">
    <property type="protein sequence ID" value="AQT25309.1"/>
    <property type="molecule type" value="Genomic_DNA"/>
</dbReference>
<proteinExistence type="predicted"/>
<evidence type="ECO:0000313" key="1">
    <source>
        <dbReference type="EMBL" id="AQT25309.1"/>
    </source>
</evidence>
<protein>
    <submittedName>
        <fullName evidence="1">Uncharacterized protein</fullName>
    </submittedName>
</protein>
<dbReference type="Proteomes" id="UP000222417">
    <property type="component" value="Segment"/>
</dbReference>
<evidence type="ECO:0000313" key="2">
    <source>
        <dbReference type="Proteomes" id="UP000222417"/>
    </source>
</evidence>
<organism evidence="1 2">
    <name type="scientific">Providencia phage vB_PreS_PR1</name>
    <dbReference type="NCBI Taxonomy" id="1931407"/>
    <lineage>
        <taxon>Viruses</taxon>
        <taxon>Duplodnaviria</taxon>
        <taxon>Heunggongvirae</taxon>
        <taxon>Uroviricota</taxon>
        <taxon>Caudoviricetes</taxon>
        <taxon>Demerecviridae</taxon>
        <taxon>Priunavirus</taxon>
        <taxon>Priunavirus PR1</taxon>
    </lineage>
</organism>
<gene>
    <name evidence="1" type="ORF">PR1_27</name>
</gene>
<sequence>MQDKETVFVVSVVNIGLNDPRNGFLPQDVMACKTATTWAGAEEAALAISPVAVAELQGADAVIKGGRLLQFRITECETSEDVYLEMRAADEQRRDLVNEYFQEILEQE</sequence>
<reference evidence="1 2" key="1">
    <citation type="submission" date="2016-12" db="EMBL/GenBank/DDBJ databases">
        <title>Providencia rettgeri phage vB-PreS_PR1 - a deep-branching member of the T5-like siphoviruses.</title>
        <authorList>
            <person name="Oliveira H."/>
            <person name="Pinto G."/>
            <person name="Hendrix H."/>
            <person name="Noben J.-P."/>
            <person name="Gawor J."/>
            <person name="Lobocka M."/>
            <person name="Lavigne R."/>
            <person name="Azeredo J."/>
        </authorList>
    </citation>
    <scope>NUCLEOTIDE SEQUENCE [LARGE SCALE GENOMIC DNA]</scope>
</reference>